<dbReference type="Pfam" id="PF00085">
    <property type="entry name" value="Thioredoxin"/>
    <property type="match status" value="1"/>
</dbReference>
<dbReference type="InterPro" id="IPR012936">
    <property type="entry name" value="Erv_C"/>
</dbReference>
<sequence>MAPRFDFFRKIPEDLQTSSATSAFFTISTVFVMLYLIVAEYSGYLASSTRTVSRVVMDSHQEDLLRINFNVSLTSIPCHHVSVDVSDHMGQRFANITRHIRRFELNDVNGAPVRGEEVLMADPNSVQRWGAVTHELHDGETITPSLTDATFDEFMAKYELVLVNYYAPWCPFSQALLPVWEQTALQLQDHPEYSERVTMARVDCTQDDAVGLCRRARIHAFPSMMIYMYGHTFTRYIYNGPRNAESLLLFLDLFYRRLNPDGDFAEEVIPEFGDLLRLAAPQTAEHDHEHEGCELSGSIAVQRVPGKLVFYPYSGDQSFDMRRINVTHTVNHFSFGQWKTAEQRMNNPRAVLSSHYPLDGKHYESHDHNITIEHYIKIVGVDHMDTVTFLHQIPERMYEFSVSSNQYNATNQVPAALFTFDSSPLVIELVTQGTPFFRFLTSLCAIVGGVYTVLGLVDAGVFHAVTSVQRKAKLGKLH</sequence>
<evidence type="ECO:0000256" key="2">
    <source>
        <dbReference type="ARBA" id="ARBA00022692"/>
    </source>
</evidence>
<dbReference type="EMBL" id="JNBR01001410">
    <property type="protein sequence ID" value="OQR88093.1"/>
    <property type="molecule type" value="Genomic_DNA"/>
</dbReference>
<evidence type="ECO:0000256" key="1">
    <source>
        <dbReference type="ARBA" id="ARBA00004370"/>
    </source>
</evidence>
<accession>A0A1V9YRA1</accession>
<evidence type="ECO:0000259" key="6">
    <source>
        <dbReference type="PROSITE" id="PS51352"/>
    </source>
</evidence>
<feature type="transmembrane region" description="Helical" evidence="5">
    <location>
        <begin position="20"/>
        <end position="38"/>
    </location>
</feature>
<evidence type="ECO:0000256" key="5">
    <source>
        <dbReference type="SAM" id="Phobius"/>
    </source>
</evidence>
<reference evidence="7 8" key="1">
    <citation type="journal article" date="2014" name="Genome Biol. Evol.">
        <title>The secreted proteins of Achlya hypogyna and Thraustotheca clavata identify the ancestral oomycete secretome and reveal gene acquisitions by horizontal gene transfer.</title>
        <authorList>
            <person name="Misner I."/>
            <person name="Blouin N."/>
            <person name="Leonard G."/>
            <person name="Richards T.A."/>
            <person name="Lane C.E."/>
        </authorList>
    </citation>
    <scope>NUCLEOTIDE SEQUENCE [LARGE SCALE GENOMIC DNA]</scope>
    <source>
        <strain evidence="7 8">ATCC 48635</strain>
    </source>
</reference>
<name>A0A1V9YRA1_ACHHY</name>
<dbReference type="Pfam" id="PF13850">
    <property type="entry name" value="ERGIC_N"/>
    <property type="match status" value="1"/>
</dbReference>
<dbReference type="InterPro" id="IPR045888">
    <property type="entry name" value="Erv"/>
</dbReference>
<dbReference type="GO" id="GO:0005783">
    <property type="term" value="C:endoplasmic reticulum"/>
    <property type="evidence" value="ECO:0007669"/>
    <property type="project" value="TreeGrafter"/>
</dbReference>
<dbReference type="InterPro" id="IPR036249">
    <property type="entry name" value="Thioredoxin-like_sf"/>
</dbReference>
<dbReference type="SUPFAM" id="SSF52833">
    <property type="entry name" value="Thioredoxin-like"/>
    <property type="match status" value="1"/>
</dbReference>
<dbReference type="PROSITE" id="PS51352">
    <property type="entry name" value="THIOREDOXIN_2"/>
    <property type="match status" value="1"/>
</dbReference>
<dbReference type="PANTHER" id="PTHR10984:SF37">
    <property type="entry name" value="PROTEIN DISULFIDE-ISOMERASE 5-3"/>
    <property type="match status" value="1"/>
</dbReference>
<proteinExistence type="predicted"/>
<dbReference type="InterPro" id="IPR013766">
    <property type="entry name" value="Thioredoxin_domain"/>
</dbReference>
<dbReference type="AlphaFoldDB" id="A0A1V9YRA1"/>
<gene>
    <name evidence="7" type="ORF">ACHHYP_07572</name>
</gene>
<comment type="caution">
    <text evidence="7">The sequence shown here is derived from an EMBL/GenBank/DDBJ whole genome shotgun (WGS) entry which is preliminary data.</text>
</comment>
<evidence type="ECO:0000256" key="3">
    <source>
        <dbReference type="ARBA" id="ARBA00022989"/>
    </source>
</evidence>
<keyword evidence="8" id="KW-1185">Reference proteome</keyword>
<keyword evidence="4 5" id="KW-0472">Membrane</keyword>
<dbReference type="Proteomes" id="UP000243579">
    <property type="component" value="Unassembled WGS sequence"/>
</dbReference>
<dbReference type="CDD" id="cd02961">
    <property type="entry name" value="PDI_a_family"/>
    <property type="match status" value="1"/>
</dbReference>
<dbReference type="Gene3D" id="3.40.30.10">
    <property type="entry name" value="Glutaredoxin"/>
    <property type="match status" value="1"/>
</dbReference>
<keyword evidence="3 5" id="KW-1133">Transmembrane helix</keyword>
<dbReference type="STRING" id="1202772.A0A1V9YRA1"/>
<dbReference type="GO" id="GO:0016020">
    <property type="term" value="C:membrane"/>
    <property type="evidence" value="ECO:0007669"/>
    <property type="project" value="UniProtKB-SubCell"/>
</dbReference>
<keyword evidence="2 5" id="KW-0812">Transmembrane</keyword>
<protein>
    <submittedName>
        <fullName evidence="7">Thioredoxin-like protein</fullName>
    </submittedName>
</protein>
<evidence type="ECO:0000256" key="4">
    <source>
        <dbReference type="ARBA" id="ARBA00023136"/>
    </source>
</evidence>
<dbReference type="Pfam" id="PF07970">
    <property type="entry name" value="COPIIcoated_ERV"/>
    <property type="match status" value="1"/>
</dbReference>
<dbReference type="InterPro" id="IPR039542">
    <property type="entry name" value="Erv_N"/>
</dbReference>
<evidence type="ECO:0000313" key="8">
    <source>
        <dbReference type="Proteomes" id="UP000243579"/>
    </source>
</evidence>
<dbReference type="PANTHER" id="PTHR10984">
    <property type="entry name" value="ENDOPLASMIC RETICULUM-GOLGI INTERMEDIATE COMPARTMENT PROTEIN"/>
    <property type="match status" value="1"/>
</dbReference>
<dbReference type="OrthoDB" id="72053at2759"/>
<comment type="subcellular location">
    <subcellularLocation>
        <location evidence="1">Membrane</location>
    </subcellularLocation>
</comment>
<evidence type="ECO:0000313" key="7">
    <source>
        <dbReference type="EMBL" id="OQR88093.1"/>
    </source>
</evidence>
<dbReference type="GO" id="GO:0030134">
    <property type="term" value="C:COPII-coated ER to Golgi transport vesicle"/>
    <property type="evidence" value="ECO:0007669"/>
    <property type="project" value="TreeGrafter"/>
</dbReference>
<organism evidence="7 8">
    <name type="scientific">Achlya hypogyna</name>
    <name type="common">Oomycete</name>
    <name type="synonym">Protoachlya hypogyna</name>
    <dbReference type="NCBI Taxonomy" id="1202772"/>
    <lineage>
        <taxon>Eukaryota</taxon>
        <taxon>Sar</taxon>
        <taxon>Stramenopiles</taxon>
        <taxon>Oomycota</taxon>
        <taxon>Saprolegniomycetes</taxon>
        <taxon>Saprolegniales</taxon>
        <taxon>Achlyaceae</taxon>
        <taxon>Achlya</taxon>
    </lineage>
</organism>
<feature type="domain" description="Thioredoxin" evidence="6">
    <location>
        <begin position="94"/>
        <end position="256"/>
    </location>
</feature>